<dbReference type="EMBL" id="ATGG01000057">
    <property type="protein sequence ID" value="EPF70803.1"/>
    <property type="molecule type" value="Genomic_DNA"/>
</dbReference>
<accession>A0A829HBT3</accession>
<evidence type="ECO:0000313" key="1">
    <source>
        <dbReference type="EMBL" id="EPF70803.1"/>
    </source>
</evidence>
<reference evidence="1 2" key="1">
    <citation type="submission" date="2013-06" db="EMBL/GenBank/DDBJ databases">
        <title>The Genome Sequence of Acinetobacter gyllenbergii CIP 110306.</title>
        <authorList>
            <consortium name="The Broad Institute Genome Sequencing Platform"/>
            <consortium name="The Broad Institute Genome Sequencing Center for Infectious Disease"/>
            <person name="Cerqueira G."/>
            <person name="Feldgarden M."/>
            <person name="Courvalin P."/>
            <person name="Perichon B."/>
            <person name="Grillot-Courvalin C."/>
            <person name="Clermont D."/>
            <person name="Rocha E."/>
            <person name="Yoon E.-J."/>
            <person name="Nemec A."/>
            <person name="Young S.K."/>
            <person name="Zeng Q."/>
            <person name="Gargeya S."/>
            <person name="Fitzgerald M."/>
            <person name="Abouelleil A."/>
            <person name="Alvarado L."/>
            <person name="Berlin A.M."/>
            <person name="Chapman S.B."/>
            <person name="Dewar J."/>
            <person name="Goldberg J."/>
            <person name="Griggs A."/>
            <person name="Gujja S."/>
            <person name="Hansen M."/>
            <person name="Howarth C."/>
            <person name="Imamovic A."/>
            <person name="Larimer J."/>
            <person name="McCowan C."/>
            <person name="Murphy C."/>
            <person name="Pearson M."/>
            <person name="Priest M."/>
            <person name="Roberts A."/>
            <person name="Saif S."/>
            <person name="Shea T."/>
            <person name="Sykes S."/>
            <person name="Wortman J."/>
            <person name="Nusbaum C."/>
            <person name="Birren B."/>
        </authorList>
    </citation>
    <scope>NUCLEOTIDE SEQUENCE [LARGE SCALE GENOMIC DNA]</scope>
    <source>
        <strain evidence="1 2">CIP 110306</strain>
    </source>
</reference>
<proteinExistence type="predicted"/>
<dbReference type="Proteomes" id="UP000014523">
    <property type="component" value="Unassembled WGS sequence"/>
</dbReference>
<evidence type="ECO:0000313" key="2">
    <source>
        <dbReference type="Proteomes" id="UP000014523"/>
    </source>
</evidence>
<gene>
    <name evidence="1" type="ORF">F957_03937</name>
</gene>
<name>A0A829HBT3_9GAMM</name>
<sequence>MMQTVFIAKLKGKKFTFTKFKSMTEEIFWFYSKFCFNSVKEIYVYRSKDLTQDELDELIRQARKRFD</sequence>
<keyword evidence="2" id="KW-1185">Reference proteome</keyword>
<protein>
    <submittedName>
        <fullName evidence="1">Uncharacterized protein</fullName>
    </submittedName>
</protein>
<dbReference type="AlphaFoldDB" id="A0A829HBT3"/>
<comment type="caution">
    <text evidence="1">The sequence shown here is derived from an EMBL/GenBank/DDBJ whole genome shotgun (WGS) entry which is preliminary data.</text>
</comment>
<organism evidence="1 2">
    <name type="scientific">Acinetobacter gyllenbergii CIP 110306 = MTCC 11365</name>
    <dbReference type="NCBI Taxonomy" id="1217657"/>
    <lineage>
        <taxon>Bacteria</taxon>
        <taxon>Pseudomonadati</taxon>
        <taxon>Pseudomonadota</taxon>
        <taxon>Gammaproteobacteria</taxon>
        <taxon>Moraxellales</taxon>
        <taxon>Moraxellaceae</taxon>
        <taxon>Acinetobacter</taxon>
    </lineage>
</organism>